<sequence length="208" mass="24360">MKHEWKKKEKLVYMPKNTPEFIEVPEFSFFTVSGRGNPNEDFFGEYIGILYSLSYAVRMSHKQGLAPSDYYEYTVYPLEGVWDLTEEGRLKSGGGIDKNELIFTLMIRQPDFVTADYALDVIARTKKKKPHKLLDEVQFKTECEGKCVQMMHIGPYDDEPASFLRMEDFCVESGLRRLSKTHREIYISDFRKTAPERLKTVLRFRVDL</sequence>
<dbReference type="InterPro" id="IPR029442">
    <property type="entry name" value="GyrI-like"/>
</dbReference>
<gene>
    <name evidence="2" type="ORF">PQJ61_15910</name>
</gene>
<accession>A0AAJ1IF99</accession>
<dbReference type="AlphaFoldDB" id="A0AAJ1IF99"/>
<dbReference type="PIRSF" id="PIRSF031644">
    <property type="entry name" value="UCP031644"/>
    <property type="match status" value="1"/>
</dbReference>
<dbReference type="Pfam" id="PF06445">
    <property type="entry name" value="GyrI-like"/>
    <property type="match status" value="1"/>
</dbReference>
<dbReference type="EMBL" id="JAQQAL010000042">
    <property type="protein sequence ID" value="MDC7228247.1"/>
    <property type="molecule type" value="Genomic_DNA"/>
</dbReference>
<dbReference type="Proteomes" id="UP001221217">
    <property type="component" value="Unassembled WGS sequence"/>
</dbReference>
<organism evidence="2 3">
    <name type="scientific">Candidatus Thalassospirochaeta sargassi</name>
    <dbReference type="NCBI Taxonomy" id="3119039"/>
    <lineage>
        <taxon>Bacteria</taxon>
        <taxon>Pseudomonadati</taxon>
        <taxon>Spirochaetota</taxon>
        <taxon>Spirochaetia</taxon>
        <taxon>Spirochaetales</taxon>
        <taxon>Spirochaetaceae</taxon>
        <taxon>Candidatus Thalassospirochaeta</taxon>
    </lineage>
</organism>
<dbReference type="InterPro" id="IPR008319">
    <property type="entry name" value="GyrI-like_CCH_Lin2189-like"/>
</dbReference>
<dbReference type="InterPro" id="IPR011256">
    <property type="entry name" value="Reg_factor_effector_dom_sf"/>
</dbReference>
<proteinExistence type="predicted"/>
<evidence type="ECO:0000313" key="3">
    <source>
        <dbReference type="Proteomes" id="UP001221217"/>
    </source>
</evidence>
<feature type="domain" description="GyrI-like small molecule binding" evidence="1">
    <location>
        <begin position="18"/>
        <end position="206"/>
    </location>
</feature>
<evidence type="ECO:0000313" key="2">
    <source>
        <dbReference type="EMBL" id="MDC7228247.1"/>
    </source>
</evidence>
<reference evidence="2 3" key="1">
    <citation type="submission" date="2022-12" db="EMBL/GenBank/DDBJ databases">
        <title>Metagenome assembled genome from gulf of manar.</title>
        <authorList>
            <person name="Kohli P."/>
            <person name="Pk S."/>
            <person name="Venkata Ramana C."/>
            <person name="Sasikala C."/>
        </authorList>
    </citation>
    <scope>NUCLEOTIDE SEQUENCE [LARGE SCALE GENOMIC DNA]</scope>
    <source>
        <strain evidence="2">JB008</strain>
    </source>
</reference>
<dbReference type="Gene3D" id="3.20.80.10">
    <property type="entry name" value="Regulatory factor, effector binding domain"/>
    <property type="match status" value="1"/>
</dbReference>
<dbReference type="SUPFAM" id="SSF55136">
    <property type="entry name" value="Probable bacterial effector-binding domain"/>
    <property type="match status" value="1"/>
</dbReference>
<comment type="caution">
    <text evidence="2">The sequence shown here is derived from an EMBL/GenBank/DDBJ whole genome shotgun (WGS) entry which is preliminary data.</text>
</comment>
<evidence type="ECO:0000259" key="1">
    <source>
        <dbReference type="Pfam" id="PF06445"/>
    </source>
</evidence>
<name>A0AAJ1IF99_9SPIO</name>
<protein>
    <submittedName>
        <fullName evidence="2">GyrI-like domain-containing protein</fullName>
    </submittedName>
</protein>